<sequence length="84" mass="9497">MACRKSKREQAEKLSFRLAPRYAEKVFEAATAAGISPNQFGRIATMIVAQNGLLGLNQEIHRVREELSDFRRELDDVIFEDEGG</sequence>
<dbReference type="KEGG" id="snep:Enr13x_37650"/>
<name>A0A518HST3_9BACT</name>
<protein>
    <submittedName>
        <fullName evidence="1">Uncharacterized protein</fullName>
    </submittedName>
</protein>
<dbReference type="AlphaFoldDB" id="A0A518HST3"/>
<dbReference type="EMBL" id="CP037423">
    <property type="protein sequence ID" value="QDV43905.1"/>
    <property type="molecule type" value="Genomic_DNA"/>
</dbReference>
<gene>
    <name evidence="1" type="ORF">Enr13x_37650</name>
</gene>
<evidence type="ECO:0000313" key="1">
    <source>
        <dbReference type="EMBL" id="QDV43905.1"/>
    </source>
</evidence>
<evidence type="ECO:0000313" key="2">
    <source>
        <dbReference type="Proteomes" id="UP000319004"/>
    </source>
</evidence>
<reference evidence="1 2" key="1">
    <citation type="submission" date="2019-03" db="EMBL/GenBank/DDBJ databases">
        <title>Deep-cultivation of Planctomycetes and their phenomic and genomic characterization uncovers novel biology.</title>
        <authorList>
            <person name="Wiegand S."/>
            <person name="Jogler M."/>
            <person name="Boedeker C."/>
            <person name="Pinto D."/>
            <person name="Vollmers J."/>
            <person name="Rivas-Marin E."/>
            <person name="Kohn T."/>
            <person name="Peeters S.H."/>
            <person name="Heuer A."/>
            <person name="Rast P."/>
            <person name="Oberbeckmann S."/>
            <person name="Bunk B."/>
            <person name="Jeske O."/>
            <person name="Meyerdierks A."/>
            <person name="Storesund J.E."/>
            <person name="Kallscheuer N."/>
            <person name="Luecker S."/>
            <person name="Lage O.M."/>
            <person name="Pohl T."/>
            <person name="Merkel B.J."/>
            <person name="Hornburger P."/>
            <person name="Mueller R.-W."/>
            <person name="Bruemmer F."/>
            <person name="Labrenz M."/>
            <person name="Spormann A.M."/>
            <person name="Op den Camp H."/>
            <person name="Overmann J."/>
            <person name="Amann R."/>
            <person name="Jetten M.S.M."/>
            <person name="Mascher T."/>
            <person name="Medema M.H."/>
            <person name="Devos D.P."/>
            <person name="Kaster A.-K."/>
            <person name="Ovreas L."/>
            <person name="Rohde M."/>
            <person name="Galperin M.Y."/>
            <person name="Jogler C."/>
        </authorList>
    </citation>
    <scope>NUCLEOTIDE SEQUENCE [LARGE SCALE GENOMIC DNA]</scope>
    <source>
        <strain evidence="1 2">Enr13</strain>
    </source>
</reference>
<keyword evidence="2" id="KW-1185">Reference proteome</keyword>
<organism evidence="1 2">
    <name type="scientific">Stieleria neptunia</name>
    <dbReference type="NCBI Taxonomy" id="2527979"/>
    <lineage>
        <taxon>Bacteria</taxon>
        <taxon>Pseudomonadati</taxon>
        <taxon>Planctomycetota</taxon>
        <taxon>Planctomycetia</taxon>
        <taxon>Pirellulales</taxon>
        <taxon>Pirellulaceae</taxon>
        <taxon>Stieleria</taxon>
    </lineage>
</organism>
<dbReference type="Proteomes" id="UP000319004">
    <property type="component" value="Chromosome"/>
</dbReference>
<proteinExistence type="predicted"/>
<accession>A0A518HST3</accession>